<feature type="region of interest" description="Disordered" evidence="8">
    <location>
        <begin position="1"/>
        <end position="31"/>
    </location>
</feature>
<dbReference type="PANTHER" id="PTHR12587">
    <property type="entry name" value="LAR INTERACTING PROTEIN LIP -RELATED PROTEIN"/>
    <property type="match status" value="1"/>
</dbReference>
<evidence type="ECO:0000256" key="8">
    <source>
        <dbReference type="SAM" id="MobiDB-lite"/>
    </source>
</evidence>
<feature type="domain" description="SAM" evidence="9">
    <location>
        <begin position="1004"/>
        <end position="1073"/>
    </location>
</feature>
<dbReference type="FunFam" id="1.10.150.50:FF:000004">
    <property type="entry name" value="PTPRF interacting protein alpha 1"/>
    <property type="match status" value="1"/>
</dbReference>
<dbReference type="GeneTree" id="ENSGT01050000244900"/>
<evidence type="ECO:0000256" key="1">
    <source>
        <dbReference type="ARBA" id="ARBA00004496"/>
    </source>
</evidence>
<name>A0A8C7P7J0_ONCMY</name>
<feature type="compositionally biased region" description="Low complexity" evidence="8">
    <location>
        <begin position="653"/>
        <end position="663"/>
    </location>
</feature>
<dbReference type="CDD" id="cd09562">
    <property type="entry name" value="SAM_liprin-alpha1_2_3_4_repeat1"/>
    <property type="match status" value="1"/>
</dbReference>
<dbReference type="SMART" id="SM00454">
    <property type="entry name" value="SAM"/>
    <property type="match status" value="3"/>
</dbReference>
<dbReference type="Pfam" id="PF00536">
    <property type="entry name" value="SAM_1"/>
    <property type="match status" value="2"/>
</dbReference>
<evidence type="ECO:0000256" key="2">
    <source>
        <dbReference type="ARBA" id="ARBA00007026"/>
    </source>
</evidence>
<reference evidence="10" key="1">
    <citation type="submission" date="2020-07" db="EMBL/GenBank/DDBJ databases">
        <title>A long reads based de novo assembly of the rainbow trout Arlee double haploid line genome.</title>
        <authorList>
            <person name="Gao G."/>
            <person name="Palti Y."/>
        </authorList>
    </citation>
    <scope>NUCLEOTIDE SEQUENCE [LARGE SCALE GENOMIC DNA]</scope>
</reference>
<dbReference type="InterPro" id="IPR029515">
    <property type="entry name" value="Liprin"/>
</dbReference>
<feature type="compositionally biased region" description="Basic and acidic residues" evidence="8">
    <location>
        <begin position="11"/>
        <end position="23"/>
    </location>
</feature>
<sequence>MMCEVMPTISEDGRGGGESRGGGDEGGSTGNLESLMVNMLTERERLLESLRETQDSLGTAQLRLRELGHEKDSLSRQLSIALPQEFAVLTKELNVCREQLLEREEEIAELKAERNNTRLLLEHLECLVSRHERSLRMTVVKRQAQSPAGVSSEVEVLKALKSLFEHHKALDEKVRERLRVALERVTLLEDQLQASAQEVKAIRDTHVLLEHVNAPFHDNKKMHSIYFAHHLPLLQVISLRDQIKRRQQGLDEEQLAAARREVTKSEEANQKLQRDVKEALCQREDMEERITTLERRYLSAQREATSLHDVKDKLENELASKESLHRQSEEKNRQLQERLDDAKQKLQQTLQRAETLPEIEAQLAQRVAALNKAEERHGNFEERLRQMEAQLEEKNQALQRARQREKMNDEHNKRLSDTVDKLLSESNERLQLHLKERMAALEEKNSLSEELANMKKIQDDLLANKDQLIAELERIQLELDQLRGRPGSSYSRSLPGSASELRYPQGGGSLPAGYGSSSSGVVVRRAHRGRWAPPRDDSNKYGEWDSGNMLGPGFEGGVEGGCSDDEDDRETLFGSELLSPSGQTDVQTLAIMLQEQLEAINKEIKLIQEEKESTELRAEEIESRVSSVALDSSPLPPSSLGGGRDSVGRGYMTPSLTSSTLASPSPPSSGHSTPQLPHSPARESDRQVQYLTAVAICDWKHLAFQCMSSWLWQPNGSQDSLHKASKKKSIKSSIGRLFGKKEKGRIGGPGSQSASLASTPSDDLGSADPLGLAKMGTGTVEKDRRSKKKHDLLEEACRQGLPFASWDGPTVVTWLELWVGMPAWYVAACRANVKSGAIMANLSDTEIQREIGISNPLHRLKLRLAIQEMVSLTSPSAPASTRSSTSDIWMTHAEMESLTAAIKPVSCFILAYGDMNHEWVGNEWLPSLGLPQYRSYFMESLVDARMLDHLTKKELRGQLKMVDSFHRVSLHYGIMCLKRLNYDRKELERRRDESQHQNQDVMVWSNERVMCWVQAIGLKEFADNLTESGVHGALLALDDTFDYTDLALLLQIPNQNTQARQMLEKEYNALISMGTERRPDEDGTKTFTRSPSWRKMFREKDLRGVTSDSSETLPANFRASAISTPSVTLRKVQSEGEGFYFMVASLFIYPVFVLESPPPPPPKKKKKSF</sequence>
<dbReference type="InterPro" id="IPR037620">
    <property type="entry name" value="LIP-1_SAM_1"/>
</dbReference>
<proteinExistence type="inferred from homology"/>
<keyword evidence="6 7" id="KW-0175">Coiled coil</keyword>
<dbReference type="GO" id="GO:0005737">
    <property type="term" value="C:cytoplasm"/>
    <property type="evidence" value="ECO:0007669"/>
    <property type="project" value="UniProtKB-SubCell"/>
</dbReference>
<keyword evidence="3" id="KW-0963">Cytoplasm</keyword>
<dbReference type="PANTHER" id="PTHR12587:SF4">
    <property type="entry name" value="LIPRIN-ALPHA-3"/>
    <property type="match status" value="1"/>
</dbReference>
<dbReference type="Pfam" id="PF07647">
    <property type="entry name" value="SAM_2"/>
    <property type="match status" value="1"/>
</dbReference>
<evidence type="ECO:0000259" key="9">
    <source>
        <dbReference type="PROSITE" id="PS50105"/>
    </source>
</evidence>
<dbReference type="SUPFAM" id="SSF47769">
    <property type="entry name" value="SAM/Pointed domain"/>
    <property type="match status" value="3"/>
</dbReference>
<dbReference type="CDD" id="cd09565">
    <property type="entry name" value="SAM_liprin-alpha1_2_3_4_repeat2"/>
    <property type="match status" value="1"/>
</dbReference>
<dbReference type="GO" id="GO:0048786">
    <property type="term" value="C:presynaptic active zone"/>
    <property type="evidence" value="ECO:0007669"/>
    <property type="project" value="TreeGrafter"/>
</dbReference>
<dbReference type="InterPro" id="IPR001660">
    <property type="entry name" value="SAM"/>
</dbReference>
<feature type="coiled-coil region" evidence="7">
    <location>
        <begin position="590"/>
        <end position="624"/>
    </location>
</feature>
<evidence type="ECO:0000256" key="7">
    <source>
        <dbReference type="SAM" id="Coils"/>
    </source>
</evidence>
<dbReference type="Ensembl" id="ENSOMYT00000020432.2">
    <property type="protein sequence ID" value="ENSOMYP00000018585.2"/>
    <property type="gene ID" value="ENSOMYG00000008817.2"/>
</dbReference>
<dbReference type="Proteomes" id="UP000694395">
    <property type="component" value="Chromosome 16"/>
</dbReference>
<evidence type="ECO:0000313" key="10">
    <source>
        <dbReference type="Ensembl" id="ENSOMYP00000018585.2"/>
    </source>
</evidence>
<evidence type="ECO:0000313" key="11">
    <source>
        <dbReference type="Proteomes" id="UP000694395"/>
    </source>
</evidence>
<feature type="coiled-coil region" evidence="7">
    <location>
        <begin position="93"/>
        <end position="127"/>
    </location>
</feature>
<reference evidence="10" key="3">
    <citation type="submission" date="2025-09" db="UniProtKB">
        <authorList>
            <consortium name="Ensembl"/>
        </authorList>
    </citation>
    <scope>IDENTIFICATION</scope>
</reference>
<dbReference type="Pfam" id="PF25526">
    <property type="entry name" value="LIP-1"/>
    <property type="match status" value="1"/>
</dbReference>
<feature type="domain" description="SAM" evidence="9">
    <location>
        <begin position="806"/>
        <end position="872"/>
    </location>
</feature>
<feature type="compositionally biased region" description="Polar residues" evidence="8">
    <location>
        <begin position="751"/>
        <end position="761"/>
    </location>
</feature>
<reference evidence="10" key="2">
    <citation type="submission" date="2025-08" db="UniProtKB">
        <authorList>
            <consortium name="Ensembl"/>
        </authorList>
    </citation>
    <scope>IDENTIFICATION</scope>
</reference>
<dbReference type="GO" id="GO:0050808">
    <property type="term" value="P:synapse organization"/>
    <property type="evidence" value="ECO:0007669"/>
    <property type="project" value="TreeGrafter"/>
</dbReference>
<keyword evidence="4" id="KW-0597">Phosphoprotein</keyword>
<evidence type="ECO:0000256" key="6">
    <source>
        <dbReference type="ARBA" id="ARBA00023054"/>
    </source>
</evidence>
<dbReference type="PROSITE" id="PS50105">
    <property type="entry name" value="SAM_DOMAIN"/>
    <property type="match status" value="3"/>
</dbReference>
<dbReference type="InterPro" id="IPR057892">
    <property type="entry name" value="LIP-1_CC2"/>
</dbReference>
<dbReference type="Gene3D" id="1.10.150.50">
    <property type="entry name" value="Transcription Factor, Ets-1"/>
    <property type="match status" value="3"/>
</dbReference>
<feature type="region of interest" description="Disordered" evidence="8">
    <location>
        <begin position="484"/>
        <end position="516"/>
    </location>
</feature>
<dbReference type="InterPro" id="IPR037622">
    <property type="entry name" value="LIP-1_SAM_3"/>
</dbReference>
<evidence type="ECO:0000256" key="5">
    <source>
        <dbReference type="ARBA" id="ARBA00022737"/>
    </source>
</evidence>
<comment type="similarity">
    <text evidence="2">Belongs to the liprin family. Liprin-alpha subfamily.</text>
</comment>
<feature type="region of interest" description="Disordered" evidence="8">
    <location>
        <begin position="625"/>
        <end position="684"/>
    </location>
</feature>
<protein>
    <recommendedName>
        <fullName evidence="9">SAM domain-containing protein</fullName>
    </recommendedName>
</protein>
<accession>A0A8C7P7J0</accession>
<dbReference type="InterPro" id="IPR037621">
    <property type="entry name" value="LIP-1_SAM_2"/>
</dbReference>
<dbReference type="AlphaFoldDB" id="A0A8C7P7J0"/>
<feature type="region of interest" description="Disordered" evidence="8">
    <location>
        <begin position="740"/>
        <end position="787"/>
    </location>
</feature>
<dbReference type="FunFam" id="1.10.150.50:FF:000003">
    <property type="entry name" value="liprin-alpha-2 isoform X1"/>
    <property type="match status" value="1"/>
</dbReference>
<evidence type="ECO:0000256" key="4">
    <source>
        <dbReference type="ARBA" id="ARBA00022553"/>
    </source>
</evidence>
<keyword evidence="5" id="KW-0677">Repeat</keyword>
<keyword evidence="11" id="KW-1185">Reference proteome</keyword>
<dbReference type="CDD" id="cd09568">
    <property type="entry name" value="SAM_liprin-alpha1_2_3_4_repeat3"/>
    <property type="match status" value="1"/>
</dbReference>
<feature type="domain" description="SAM" evidence="9">
    <location>
        <begin position="923"/>
        <end position="980"/>
    </location>
</feature>
<organism evidence="10 11">
    <name type="scientific">Oncorhynchus mykiss</name>
    <name type="common">Rainbow trout</name>
    <name type="synonym">Salmo gairdneri</name>
    <dbReference type="NCBI Taxonomy" id="8022"/>
    <lineage>
        <taxon>Eukaryota</taxon>
        <taxon>Metazoa</taxon>
        <taxon>Chordata</taxon>
        <taxon>Craniata</taxon>
        <taxon>Vertebrata</taxon>
        <taxon>Euteleostomi</taxon>
        <taxon>Actinopterygii</taxon>
        <taxon>Neopterygii</taxon>
        <taxon>Teleostei</taxon>
        <taxon>Protacanthopterygii</taxon>
        <taxon>Salmoniformes</taxon>
        <taxon>Salmonidae</taxon>
        <taxon>Salmoninae</taxon>
        <taxon>Oncorhynchus</taxon>
    </lineage>
</organism>
<dbReference type="InterPro" id="IPR013761">
    <property type="entry name" value="SAM/pointed_sf"/>
</dbReference>
<comment type="subcellular location">
    <subcellularLocation>
        <location evidence="1">Cytoplasm</location>
    </subcellularLocation>
</comment>
<evidence type="ECO:0000256" key="3">
    <source>
        <dbReference type="ARBA" id="ARBA00022490"/>
    </source>
</evidence>
<dbReference type="FunFam" id="1.10.150.50:FF:000002">
    <property type="entry name" value="PTPRF interacting protein alpha 1"/>
    <property type="match status" value="1"/>
</dbReference>